<evidence type="ECO:0000313" key="1">
    <source>
        <dbReference type="EMBL" id="PAV81774.1"/>
    </source>
</evidence>
<evidence type="ECO:0000313" key="2">
    <source>
        <dbReference type="Proteomes" id="UP000218231"/>
    </source>
</evidence>
<protein>
    <submittedName>
        <fullName evidence="1">Uncharacterized protein</fullName>
    </submittedName>
</protein>
<name>A0A2A2L6J2_9BILA</name>
<reference evidence="1 2" key="1">
    <citation type="journal article" date="2017" name="Curr. Biol.">
        <title>Genome architecture and evolution of a unichromosomal asexual nematode.</title>
        <authorList>
            <person name="Fradin H."/>
            <person name="Zegar C."/>
            <person name="Gutwein M."/>
            <person name="Lucas J."/>
            <person name="Kovtun M."/>
            <person name="Corcoran D."/>
            <person name="Baugh L.R."/>
            <person name="Kiontke K."/>
            <person name="Gunsalus K."/>
            <person name="Fitch D.H."/>
            <person name="Piano F."/>
        </authorList>
    </citation>
    <scope>NUCLEOTIDE SEQUENCE [LARGE SCALE GENOMIC DNA]</scope>
    <source>
        <strain evidence="1">PF1309</strain>
    </source>
</reference>
<organism evidence="1 2">
    <name type="scientific">Diploscapter pachys</name>
    <dbReference type="NCBI Taxonomy" id="2018661"/>
    <lineage>
        <taxon>Eukaryota</taxon>
        <taxon>Metazoa</taxon>
        <taxon>Ecdysozoa</taxon>
        <taxon>Nematoda</taxon>
        <taxon>Chromadorea</taxon>
        <taxon>Rhabditida</taxon>
        <taxon>Rhabditina</taxon>
        <taxon>Rhabditomorpha</taxon>
        <taxon>Rhabditoidea</taxon>
        <taxon>Rhabditidae</taxon>
        <taxon>Diploscapter</taxon>
    </lineage>
</organism>
<gene>
    <name evidence="1" type="ORF">WR25_17515</name>
</gene>
<keyword evidence="2" id="KW-1185">Reference proteome</keyword>
<sequence length="95" mass="11148">MEGVQIGDSKVKLKGSLYGLQITHSQGKLGMNQASKELRGERWNMENEEMERTKGRIAYDDEERGMILELEEERKKKRADEVVCEKLHNERRRRG</sequence>
<dbReference type="EMBL" id="LIAE01007128">
    <property type="protein sequence ID" value="PAV81774.1"/>
    <property type="molecule type" value="Genomic_DNA"/>
</dbReference>
<comment type="caution">
    <text evidence="1">The sequence shown here is derived from an EMBL/GenBank/DDBJ whole genome shotgun (WGS) entry which is preliminary data.</text>
</comment>
<dbReference type="Proteomes" id="UP000218231">
    <property type="component" value="Unassembled WGS sequence"/>
</dbReference>
<accession>A0A2A2L6J2</accession>
<proteinExistence type="predicted"/>
<dbReference type="AlphaFoldDB" id="A0A2A2L6J2"/>